<dbReference type="Proteomes" id="UP000076882">
    <property type="component" value="Unassembled WGS sequence"/>
</dbReference>
<organism evidence="2 4">
    <name type="scientific">Lactiplantibacillus plantarum</name>
    <name type="common">Lactobacillus plantarum</name>
    <dbReference type="NCBI Taxonomy" id="1590"/>
    <lineage>
        <taxon>Bacteria</taxon>
        <taxon>Bacillati</taxon>
        <taxon>Bacillota</taxon>
        <taxon>Bacilli</taxon>
        <taxon>Lactobacillales</taxon>
        <taxon>Lactobacillaceae</taxon>
        <taxon>Lactiplantibacillus</taxon>
    </lineage>
</organism>
<evidence type="ECO:0000256" key="1">
    <source>
        <dbReference type="SAM" id="Phobius"/>
    </source>
</evidence>
<dbReference type="AlphaFoldDB" id="A0A0G9F5W6"/>
<sequence>MKRIKTRAITLLALCIALNIVGSNIALMLKLPIYLDSIGTVLAAAVFGPLGGMLAGGATGVIVGATTDLYSLFFMPVQLLTGLVAGLLYRRIKPGTWRSNWWLAGVISLPGTLLSTAITVILFHGITSSGSSMLVQLLLGTGMGKTMAVFLIQVGTDYLDRFITVYVVALVYRALRYKLPQAN</sequence>
<comment type="caution">
    <text evidence="2">The sequence shown here is derived from an EMBL/GenBank/DDBJ whole genome shotgun (WGS) entry which is preliminary data.</text>
</comment>
<dbReference type="PATRIC" id="fig|1590.143.peg.1446"/>
<name>A0A0G9F5W6_LACPN</name>
<dbReference type="GO" id="GO:0022857">
    <property type="term" value="F:transmembrane transporter activity"/>
    <property type="evidence" value="ECO:0007669"/>
    <property type="project" value="InterPro"/>
</dbReference>
<proteinExistence type="predicted"/>
<gene>
    <name evidence="2" type="ORF">Lp19_0014</name>
    <name evidence="3" type="ORF">LPJSA22_02563</name>
</gene>
<accession>A0A0G9F5W6</accession>
<feature type="transmembrane region" description="Helical" evidence="1">
    <location>
        <begin position="101"/>
        <end position="122"/>
    </location>
</feature>
<dbReference type="KEGG" id="lpb:SH83_11905"/>
<reference evidence="3 5" key="2">
    <citation type="submission" date="2016-08" db="EMBL/GenBank/DDBJ databases">
        <title>Genome sequencing of Lactobacillus plantarum JSA22, isolated from fermented soybean paste.</title>
        <authorList>
            <person name="Choi H.S."/>
        </authorList>
    </citation>
    <scope>NUCLEOTIDE SEQUENCE [LARGE SCALE GENOMIC DNA]</scope>
    <source>
        <strain evidence="3 5">JSA22</strain>
    </source>
</reference>
<protein>
    <submittedName>
        <fullName evidence="2">Substrate-specific component ofqueuosine-regulated ECF transporter</fullName>
    </submittedName>
</protein>
<evidence type="ECO:0000313" key="3">
    <source>
        <dbReference type="EMBL" id="ODO62545.1"/>
    </source>
</evidence>
<feature type="transmembrane region" description="Helical" evidence="1">
    <location>
        <begin position="134"/>
        <end position="152"/>
    </location>
</feature>
<keyword evidence="1" id="KW-0812">Transmembrane</keyword>
<dbReference type="EMBL" id="MCOL01000001">
    <property type="protein sequence ID" value="ODO62545.1"/>
    <property type="molecule type" value="Genomic_DNA"/>
</dbReference>
<evidence type="ECO:0000313" key="2">
    <source>
        <dbReference type="EMBL" id="KZU98952.1"/>
    </source>
</evidence>
<reference evidence="2 4" key="1">
    <citation type="submission" date="2016-03" db="EMBL/GenBank/DDBJ databases">
        <title>Comparative genomics of 54 Lactobacillus plantarum strains reveals genomic uncoupling from niche constraints.</title>
        <authorList>
            <person name="Martino M.E."/>
        </authorList>
    </citation>
    <scope>NUCLEOTIDE SEQUENCE [LARGE SCALE GENOMIC DNA]</scope>
    <source>
        <strain evidence="2 4">19.1</strain>
    </source>
</reference>
<dbReference type="InterPro" id="IPR024529">
    <property type="entry name" value="ECF_trnsprt_substrate-spec"/>
</dbReference>
<evidence type="ECO:0000313" key="4">
    <source>
        <dbReference type="Proteomes" id="UP000076882"/>
    </source>
</evidence>
<keyword evidence="1" id="KW-1133">Transmembrane helix</keyword>
<dbReference type="EMBL" id="LUXM01000001">
    <property type="protein sequence ID" value="KZU98952.1"/>
    <property type="molecule type" value="Genomic_DNA"/>
</dbReference>
<evidence type="ECO:0000313" key="5">
    <source>
        <dbReference type="Proteomes" id="UP000094892"/>
    </source>
</evidence>
<dbReference type="Pfam" id="PF12822">
    <property type="entry name" value="ECF_trnsprt"/>
    <property type="match status" value="1"/>
</dbReference>
<dbReference type="GeneID" id="89670042"/>
<keyword evidence="1" id="KW-0472">Membrane</keyword>
<feature type="transmembrane region" description="Helical" evidence="1">
    <location>
        <begin position="69"/>
        <end position="89"/>
    </location>
</feature>
<dbReference type="RefSeq" id="WP_003642106.1">
    <property type="nucleotide sequence ID" value="NZ_AP018405.1"/>
</dbReference>
<dbReference type="Proteomes" id="UP000094892">
    <property type="component" value="Unassembled WGS sequence"/>
</dbReference>
<dbReference type="Gene3D" id="1.10.1760.20">
    <property type="match status" value="1"/>
</dbReference>
<feature type="transmembrane region" description="Helical" evidence="1">
    <location>
        <begin position="38"/>
        <end position="62"/>
    </location>
</feature>
<dbReference type="OMA" id="INIVGGH"/>